<proteinExistence type="evidence at transcript level"/>
<organism evidence="1">
    <name type="scientific">Psorophora albipes</name>
    <dbReference type="NCBI Taxonomy" id="869069"/>
    <lineage>
        <taxon>Eukaryota</taxon>
        <taxon>Metazoa</taxon>
        <taxon>Ecdysozoa</taxon>
        <taxon>Arthropoda</taxon>
        <taxon>Hexapoda</taxon>
        <taxon>Insecta</taxon>
        <taxon>Pterygota</taxon>
        <taxon>Neoptera</taxon>
        <taxon>Endopterygota</taxon>
        <taxon>Diptera</taxon>
        <taxon>Nematocera</taxon>
        <taxon>Culicoidea</taxon>
        <taxon>Culicidae</taxon>
        <taxon>Culicinae</taxon>
        <taxon>Aedini</taxon>
        <taxon>Psorophora</taxon>
    </lineage>
</organism>
<sequence length="79" mass="9123">MTSTQRQHQMQHGTTLHLVVLRRFVIVHLLAGENQTLLLRGNAFLLLHPLLDPIHFVRGFNVNLDFLSGEGLHFDQHFD</sequence>
<name>T1E3G5_9DIPT</name>
<protein>
    <submittedName>
        <fullName evidence="1">Putative secreted protein</fullName>
    </submittedName>
</protein>
<accession>T1E3G5</accession>
<dbReference type="EMBL" id="GALA01000375">
    <property type="protein sequence ID" value="JAA94477.1"/>
    <property type="molecule type" value="mRNA"/>
</dbReference>
<dbReference type="AlphaFoldDB" id="T1E3G5"/>
<evidence type="ECO:0000313" key="1">
    <source>
        <dbReference type="EMBL" id="JAA94477.1"/>
    </source>
</evidence>
<reference evidence="1" key="1">
    <citation type="journal article" date="2013" name="BMC Genomics">
        <title>A deep insight into the sialotranscriptome of the mosquito, Psorophora albipes.</title>
        <authorList>
            <person name="Chagas A.C."/>
            <person name="Calvo E."/>
            <person name="Rios-Velasquez C.M."/>
            <person name="Pessoa F.A."/>
            <person name="Medeiros J.F."/>
            <person name="Ribeiro J.M."/>
        </authorList>
    </citation>
    <scope>NUCLEOTIDE SEQUENCE</scope>
</reference>